<sequence>MSKGHRKVYIIISIILFAVICFGIYRYRIAKYNNGKKNKTDVTNVDKKTGQKSKSKENGKKYEKSTSTDTENAVKSEAGVSDGSQKNITVEQAVKTASECYGDKNENTKFVFDHETVRDNIHYYVIQVFDSMEDHSATSGWYYINKKNGKAYEWDLNEDKLIPVN</sequence>
<evidence type="ECO:0000256" key="1">
    <source>
        <dbReference type="SAM" id="MobiDB-lite"/>
    </source>
</evidence>
<dbReference type="Proteomes" id="UP001165422">
    <property type="component" value="Unassembled WGS sequence"/>
</dbReference>
<feature type="compositionally biased region" description="Basic and acidic residues" evidence="1">
    <location>
        <begin position="38"/>
        <end position="66"/>
    </location>
</feature>
<feature type="transmembrane region" description="Helical" evidence="2">
    <location>
        <begin position="6"/>
        <end position="27"/>
    </location>
</feature>
<comment type="caution">
    <text evidence="3">The sequence shown here is derived from an EMBL/GenBank/DDBJ whole genome shotgun (WGS) entry which is preliminary data.</text>
</comment>
<feature type="region of interest" description="Disordered" evidence="1">
    <location>
        <begin position="38"/>
        <end position="84"/>
    </location>
</feature>
<keyword evidence="2" id="KW-1133">Transmembrane helix</keyword>
<proteinExistence type="predicted"/>
<name>A0ABS8N4Z3_9CLOT</name>
<organism evidence="3 4">
    <name type="scientific">Clostridium aromativorans</name>
    <dbReference type="NCBI Taxonomy" id="2836848"/>
    <lineage>
        <taxon>Bacteria</taxon>
        <taxon>Bacillati</taxon>
        <taxon>Bacillota</taxon>
        <taxon>Clostridia</taxon>
        <taxon>Eubacteriales</taxon>
        <taxon>Clostridiaceae</taxon>
        <taxon>Clostridium</taxon>
    </lineage>
</organism>
<accession>A0ABS8N4Z3</accession>
<keyword evidence="4" id="KW-1185">Reference proteome</keyword>
<evidence type="ECO:0000256" key="2">
    <source>
        <dbReference type="SAM" id="Phobius"/>
    </source>
</evidence>
<gene>
    <name evidence="3" type="ORF">LN736_08360</name>
</gene>
<evidence type="ECO:0000313" key="4">
    <source>
        <dbReference type="Proteomes" id="UP001165422"/>
    </source>
</evidence>
<dbReference type="RefSeq" id="WP_229981325.1">
    <property type="nucleotide sequence ID" value="NZ_JAJJPB010000008.1"/>
</dbReference>
<keyword evidence="2" id="KW-0472">Membrane</keyword>
<reference evidence="3" key="1">
    <citation type="submission" date="2021-11" db="EMBL/GenBank/DDBJ databases">
        <authorList>
            <person name="Qingchun L."/>
            <person name="Dong Z."/>
            <person name="Zongwei Q."/>
            <person name="Jia Z."/>
            <person name="Duotao L."/>
        </authorList>
    </citation>
    <scope>NUCLEOTIDE SEQUENCE</scope>
    <source>
        <strain evidence="3">WLY-B-L2</strain>
    </source>
</reference>
<evidence type="ECO:0000313" key="3">
    <source>
        <dbReference type="EMBL" id="MCC9294866.1"/>
    </source>
</evidence>
<protein>
    <recommendedName>
        <fullName evidence="5">DUF1510 domain-containing protein</fullName>
    </recommendedName>
</protein>
<keyword evidence="2" id="KW-0812">Transmembrane</keyword>
<evidence type="ECO:0008006" key="5">
    <source>
        <dbReference type="Google" id="ProtNLM"/>
    </source>
</evidence>
<dbReference type="EMBL" id="JAJJPB010000008">
    <property type="protein sequence ID" value="MCC9294866.1"/>
    <property type="molecule type" value="Genomic_DNA"/>
</dbReference>